<organism evidence="3">
    <name type="scientific">Brugia timori</name>
    <dbReference type="NCBI Taxonomy" id="42155"/>
    <lineage>
        <taxon>Eukaryota</taxon>
        <taxon>Metazoa</taxon>
        <taxon>Ecdysozoa</taxon>
        <taxon>Nematoda</taxon>
        <taxon>Chromadorea</taxon>
        <taxon>Rhabditida</taxon>
        <taxon>Spirurina</taxon>
        <taxon>Spiruromorpha</taxon>
        <taxon>Filarioidea</taxon>
        <taxon>Onchocercidae</taxon>
        <taxon>Brugia</taxon>
    </lineage>
</organism>
<dbReference type="AlphaFoldDB" id="A0A0R3Q9S8"/>
<dbReference type="Proteomes" id="UP000280834">
    <property type="component" value="Unassembled WGS sequence"/>
</dbReference>
<keyword evidence="2" id="KW-1185">Reference proteome</keyword>
<name>A0A0R3Q9S8_9BILA</name>
<accession>A0A0R3Q9S8</accession>
<dbReference type="EMBL" id="UZAG01001975">
    <property type="protein sequence ID" value="VDO12504.1"/>
    <property type="molecule type" value="Genomic_DNA"/>
</dbReference>
<gene>
    <name evidence="1" type="ORF">BTMF_LOCUS2410</name>
</gene>
<proteinExistence type="predicted"/>
<evidence type="ECO:0000313" key="3">
    <source>
        <dbReference type="WBParaSite" id="BTMF_0000308901-mRNA-1"/>
    </source>
</evidence>
<reference evidence="1 2" key="2">
    <citation type="submission" date="2018-11" db="EMBL/GenBank/DDBJ databases">
        <authorList>
            <consortium name="Pathogen Informatics"/>
        </authorList>
    </citation>
    <scope>NUCLEOTIDE SEQUENCE [LARGE SCALE GENOMIC DNA]</scope>
</reference>
<evidence type="ECO:0000313" key="1">
    <source>
        <dbReference type="EMBL" id="VDO12504.1"/>
    </source>
</evidence>
<sequence length="55" mass="6176">MYFSPRTSTILKYVGQTSQSKLIAASISTFEIMPILKANLSINSTNFIDPTFFKL</sequence>
<reference evidence="3" key="1">
    <citation type="submission" date="2017-02" db="UniProtKB">
        <authorList>
            <consortium name="WormBaseParasite"/>
        </authorList>
    </citation>
    <scope>IDENTIFICATION</scope>
</reference>
<evidence type="ECO:0000313" key="2">
    <source>
        <dbReference type="Proteomes" id="UP000280834"/>
    </source>
</evidence>
<dbReference type="WBParaSite" id="BTMF_0000308901-mRNA-1">
    <property type="protein sequence ID" value="BTMF_0000308901-mRNA-1"/>
    <property type="gene ID" value="BTMF_0000308901"/>
</dbReference>
<protein>
    <submittedName>
        <fullName evidence="1 3">Uncharacterized protein</fullName>
    </submittedName>
</protein>